<dbReference type="AlphaFoldDB" id="A0A0X1KP94"/>
<dbReference type="InterPro" id="IPR002731">
    <property type="entry name" value="ATPase_BadF"/>
</dbReference>
<dbReference type="PANTHER" id="PTHR32329:SF2">
    <property type="entry name" value="BIFUNCTIONAL PROTEIN [INCLUDES 2-HYDROXYACYL-COA DEHYDRATASE (N-TER) AND ITS ACTIVATOR DOMAIN (C_TERM)"/>
    <property type="match status" value="1"/>
</dbReference>
<protein>
    <submittedName>
        <fullName evidence="6">CoA activase</fullName>
    </submittedName>
</protein>
<name>A0A0X1KP94_9THEM</name>
<dbReference type="Pfam" id="PF06050">
    <property type="entry name" value="HGD-D"/>
    <property type="match status" value="1"/>
</dbReference>
<proteinExistence type="predicted"/>
<keyword evidence="3" id="KW-0408">Iron</keyword>
<dbReference type="NCBIfam" id="TIGR00241">
    <property type="entry name" value="CoA_E_activ"/>
    <property type="match status" value="1"/>
</dbReference>
<organism evidence="6 7">
    <name type="scientific">Pseudothermotoga hypogea DSM 11164 = NBRC 106472</name>
    <dbReference type="NCBI Taxonomy" id="1123384"/>
    <lineage>
        <taxon>Bacteria</taxon>
        <taxon>Thermotogati</taxon>
        <taxon>Thermotogota</taxon>
        <taxon>Thermotogae</taxon>
        <taxon>Thermotogales</taxon>
        <taxon>Thermotogaceae</taxon>
        <taxon>Pseudothermotoga</taxon>
    </lineage>
</organism>
<dbReference type="EMBL" id="CP007141">
    <property type="protein sequence ID" value="AJC73128.1"/>
    <property type="molecule type" value="Genomic_DNA"/>
</dbReference>
<dbReference type="PATRIC" id="fig|1123384.7.peg.339"/>
<dbReference type="InterPro" id="IPR043129">
    <property type="entry name" value="ATPase_NBD"/>
</dbReference>
<evidence type="ECO:0000256" key="3">
    <source>
        <dbReference type="ARBA" id="ARBA00023004"/>
    </source>
</evidence>
<dbReference type="PANTHER" id="PTHR32329">
    <property type="entry name" value="BIFUNCTIONAL PROTEIN [INCLUDES 2-HYDROXYACYL-COA DEHYDRATASE (N-TER) AND ITS ACTIVATOR DOMAIN (C_TERM)-RELATED"/>
    <property type="match status" value="1"/>
</dbReference>
<gene>
    <name evidence="6" type="ORF">AJ81_01705</name>
</gene>
<evidence type="ECO:0000313" key="6">
    <source>
        <dbReference type="EMBL" id="AJC73128.1"/>
    </source>
</evidence>
<dbReference type="InterPro" id="IPR008275">
    <property type="entry name" value="CoA_E_activase_dom"/>
</dbReference>
<feature type="domain" description="ATPase BadF/BadG/BcrA/BcrD type" evidence="5">
    <location>
        <begin position="308"/>
        <end position="555"/>
    </location>
</feature>
<dbReference type="STRING" id="1123384.AJ81_01705"/>
<evidence type="ECO:0000313" key="7">
    <source>
        <dbReference type="Proteomes" id="UP000077469"/>
    </source>
</evidence>
<dbReference type="RefSeq" id="WP_031503499.1">
    <property type="nucleotide sequence ID" value="NC_022795.1"/>
</dbReference>
<dbReference type="KEGG" id="phy:AJ81_01705"/>
<accession>A0A0X1KP94</accession>
<dbReference type="Pfam" id="PF01869">
    <property type="entry name" value="BcrAD_BadFG"/>
    <property type="match status" value="1"/>
</dbReference>
<keyword evidence="7" id="KW-1185">Reference proteome</keyword>
<dbReference type="Gene3D" id="3.40.50.11890">
    <property type="match status" value="1"/>
</dbReference>
<dbReference type="GO" id="GO:0046872">
    <property type="term" value="F:metal ion binding"/>
    <property type="evidence" value="ECO:0007669"/>
    <property type="project" value="UniProtKB-KW"/>
</dbReference>
<dbReference type="PaxDb" id="1123384-AJ81_01705"/>
<dbReference type="Gene3D" id="3.30.420.40">
    <property type="match status" value="2"/>
</dbReference>
<evidence type="ECO:0000256" key="1">
    <source>
        <dbReference type="ARBA" id="ARBA00001966"/>
    </source>
</evidence>
<evidence type="ECO:0000256" key="4">
    <source>
        <dbReference type="ARBA" id="ARBA00023014"/>
    </source>
</evidence>
<dbReference type="CDD" id="cd24036">
    <property type="entry name" value="ASKHA_NBD_BcrAD_BadFG_HgdC_HadI"/>
    <property type="match status" value="1"/>
</dbReference>
<dbReference type="OrthoDB" id="9802715at2"/>
<sequence>MIVYNCPLVPFEFFHALRIPFKRIEPISIEFQKLHPNVCSFCRSAVCSVKPTDVLVWTDSCDSMRRAYDFLSQNVSFYLHIPVKNDELAVLSLSRDLKRLWEFLKTVFNSEVPLSELERVHRWFIEKSIHLERLIEKDLNEAKTIFEELSNQEWVGSVARKGKSVLLLGSWANSKLVEIVEKAGGFALNATCSGPYSLIFEAEPARDIFESIARRILNKRLPCGRFASTRELKMLIERFRPEAIVLHTAKFCDFYHFDERLLRELKIPFVTIENDFTNALEQARTRIEALLEDTKDRPRVSVKAFHFVGIDSGSTSTKIVVVNNRGDILFEQVCRTGADPKESAKRLMIQAMKHLKFDPQESFVVATGYGRDAIDFAHARVTELTCHAVGVKHLYPDVRTIIDVGGQDSKVMRIEEGKIVDFVMNDKCAAGTGRFLEIVSSILETPLQIMGKESLKAKTQLSISSVCAVFAESEIICLRSKGYSKQEILWAAHNAIARRLVTMYERVKGRPPVVLTGGVALNEGLKRALEELLKVEIIVPKNPVTTGALGAALMGLQQKL</sequence>
<keyword evidence="4" id="KW-0411">Iron-sulfur</keyword>
<reference evidence="6 7" key="1">
    <citation type="submission" date="2014-01" db="EMBL/GenBank/DDBJ databases">
        <title>Genome sequencing of Thermotog hypogea.</title>
        <authorList>
            <person name="Zhang X."/>
            <person name="Alvare G."/>
            <person name="Fristensky B."/>
            <person name="Chen L."/>
            <person name="Suen T."/>
            <person name="Chen Q."/>
            <person name="Ma K."/>
        </authorList>
    </citation>
    <scope>NUCLEOTIDE SEQUENCE [LARGE SCALE GENOMIC DNA]</scope>
    <source>
        <strain evidence="6 7">DSM 11164</strain>
    </source>
</reference>
<comment type="cofactor">
    <cofactor evidence="1">
        <name>[4Fe-4S] cluster</name>
        <dbReference type="ChEBI" id="CHEBI:49883"/>
    </cofactor>
</comment>
<dbReference type="InterPro" id="IPR010327">
    <property type="entry name" value="FldB/FldC_alpha/beta"/>
</dbReference>
<dbReference type="InterPro" id="IPR051805">
    <property type="entry name" value="Dehydratase_Activator_Redct"/>
</dbReference>
<dbReference type="GO" id="GO:0051536">
    <property type="term" value="F:iron-sulfur cluster binding"/>
    <property type="evidence" value="ECO:0007669"/>
    <property type="project" value="UniProtKB-KW"/>
</dbReference>
<dbReference type="SUPFAM" id="SSF53067">
    <property type="entry name" value="Actin-like ATPase domain"/>
    <property type="match status" value="1"/>
</dbReference>
<evidence type="ECO:0000256" key="2">
    <source>
        <dbReference type="ARBA" id="ARBA00022723"/>
    </source>
</evidence>
<keyword evidence="2" id="KW-0479">Metal-binding</keyword>
<dbReference type="Gene3D" id="3.40.50.11900">
    <property type="match status" value="1"/>
</dbReference>
<evidence type="ECO:0000259" key="5">
    <source>
        <dbReference type="Pfam" id="PF01869"/>
    </source>
</evidence>
<dbReference type="Proteomes" id="UP000077469">
    <property type="component" value="Chromosome"/>
</dbReference>